<keyword evidence="4" id="KW-1015">Disulfide bond</keyword>
<name>A0A9P0DSG5_PHACE</name>
<evidence type="ECO:0000256" key="6">
    <source>
        <dbReference type="RuleBase" id="RU361235"/>
    </source>
</evidence>
<keyword evidence="9" id="KW-1185">Reference proteome</keyword>
<dbReference type="Gene3D" id="3.40.50.1820">
    <property type="entry name" value="alpha/beta hydrolase"/>
    <property type="match status" value="1"/>
</dbReference>
<protein>
    <recommendedName>
        <fullName evidence="6">Carboxylic ester hydrolase</fullName>
        <ecNumber evidence="6">3.1.1.-</ecNumber>
    </recommendedName>
</protein>
<keyword evidence="5" id="KW-0325">Glycoprotein</keyword>
<organism evidence="8 9">
    <name type="scientific">Phaedon cochleariae</name>
    <name type="common">Mustard beetle</name>
    <dbReference type="NCBI Taxonomy" id="80249"/>
    <lineage>
        <taxon>Eukaryota</taxon>
        <taxon>Metazoa</taxon>
        <taxon>Ecdysozoa</taxon>
        <taxon>Arthropoda</taxon>
        <taxon>Hexapoda</taxon>
        <taxon>Insecta</taxon>
        <taxon>Pterygota</taxon>
        <taxon>Neoptera</taxon>
        <taxon>Endopterygota</taxon>
        <taxon>Coleoptera</taxon>
        <taxon>Polyphaga</taxon>
        <taxon>Cucujiformia</taxon>
        <taxon>Chrysomeloidea</taxon>
        <taxon>Chrysomelidae</taxon>
        <taxon>Chrysomelinae</taxon>
        <taxon>Chrysomelini</taxon>
        <taxon>Phaedon</taxon>
    </lineage>
</organism>
<feature type="domain" description="Carboxylesterase type B" evidence="7">
    <location>
        <begin position="99"/>
        <end position="609"/>
    </location>
</feature>
<dbReference type="InterPro" id="IPR019826">
    <property type="entry name" value="Carboxylesterase_B_AS"/>
</dbReference>
<dbReference type="PROSITE" id="PS00122">
    <property type="entry name" value="CARBOXYLESTERASE_B_1"/>
    <property type="match status" value="1"/>
</dbReference>
<dbReference type="InterPro" id="IPR019819">
    <property type="entry name" value="Carboxylesterase_B_CS"/>
</dbReference>
<dbReference type="Proteomes" id="UP001153737">
    <property type="component" value="Chromosome 9"/>
</dbReference>
<evidence type="ECO:0000256" key="3">
    <source>
        <dbReference type="ARBA" id="ARBA00022801"/>
    </source>
</evidence>
<sequence length="636" mass="71789">MSHAYLLSHPNIEHYLLCTIKLQSRSSLGSDDYNYISCKVIFHVLRSHKETKCLCENILLIAVNMTEREIVLTALSALIFGYWLSTRLESSSQNTVNNLVVQLPEGKIQGHISVTKGGREFFAFQEVPYAAPPVGELRYKEAVDPKPWDGILDTTKNTKLCLQKMPIFDDQTPDPRENEDCLYLNVFTPQLPDGGEVTALPVAVYIYGGMFQSGDPSEYDFSLFLEEDIVVVTMNYRAGALGFLTTGDGVIPGNLGLKDQNLSLKWVQKNIHLFGGDPSKVTLVGHSSGAISVGCHVISEKSKGLFRGAIMQSSSPLNHIGLQKDPRYRAYALGRAMSPDFTSKNTSEDLLRLLMSLPGDKLCRTDLEIPPNLNGVMLGVYPLLWGPVIEDPSDPNAFLSGPMHDDVVKGKMNKVPLLTGITYEEFTGIEIKKEFQVAVDNNITSLASHDANIKEENRLDYANDLKSFYTSVPFAKNLTALYKVIGDGLYTIGIIEHAYHHSKYADTYFYKFSYKGPINGLDKVINKEKGLNKTAHVDELPLLYSYRLDLDVTPSVTDNLLQKRIRKLWTNFVKYQNPTPNKDPLFENVIWPKVKPEEIEFFEIDEHVTLGKNPRFFHQWKARFDRYLERPLITYH</sequence>
<accession>A0A9P0DSG5</accession>
<dbReference type="AlphaFoldDB" id="A0A9P0DSG5"/>
<dbReference type="EC" id="3.1.1.-" evidence="6"/>
<reference evidence="8" key="2">
    <citation type="submission" date="2022-10" db="EMBL/GenBank/DDBJ databases">
        <authorList>
            <consortium name="ENA_rothamsted_submissions"/>
            <consortium name="culmorum"/>
            <person name="King R."/>
        </authorList>
    </citation>
    <scope>NUCLEOTIDE SEQUENCE</scope>
</reference>
<evidence type="ECO:0000313" key="8">
    <source>
        <dbReference type="EMBL" id="CAH1183790.1"/>
    </source>
</evidence>
<dbReference type="PANTHER" id="PTHR43142:SF1">
    <property type="entry name" value="CARBOXYLIC ESTER HYDROLASE"/>
    <property type="match status" value="1"/>
</dbReference>
<reference evidence="8" key="1">
    <citation type="submission" date="2022-01" db="EMBL/GenBank/DDBJ databases">
        <authorList>
            <person name="King R."/>
        </authorList>
    </citation>
    <scope>NUCLEOTIDE SEQUENCE</scope>
</reference>
<dbReference type="InterPro" id="IPR029058">
    <property type="entry name" value="AB_hydrolase_fold"/>
</dbReference>
<dbReference type="PANTHER" id="PTHR43142">
    <property type="entry name" value="CARBOXYLIC ESTER HYDROLASE"/>
    <property type="match status" value="1"/>
</dbReference>
<evidence type="ECO:0000256" key="4">
    <source>
        <dbReference type="ARBA" id="ARBA00023157"/>
    </source>
</evidence>
<evidence type="ECO:0000256" key="2">
    <source>
        <dbReference type="ARBA" id="ARBA00022487"/>
    </source>
</evidence>
<dbReference type="PROSITE" id="PS00941">
    <property type="entry name" value="CARBOXYLESTERASE_B_2"/>
    <property type="match status" value="1"/>
</dbReference>
<comment type="similarity">
    <text evidence="1 6">Belongs to the type-B carboxylesterase/lipase family.</text>
</comment>
<dbReference type="OrthoDB" id="2382881at2759"/>
<evidence type="ECO:0000256" key="5">
    <source>
        <dbReference type="ARBA" id="ARBA00023180"/>
    </source>
</evidence>
<dbReference type="EMBL" id="OU896715">
    <property type="protein sequence ID" value="CAH1183790.1"/>
    <property type="molecule type" value="Genomic_DNA"/>
</dbReference>
<dbReference type="SUPFAM" id="SSF53474">
    <property type="entry name" value="alpha/beta-Hydrolases"/>
    <property type="match status" value="1"/>
</dbReference>
<keyword evidence="3 6" id="KW-0378">Hydrolase</keyword>
<dbReference type="Pfam" id="PF00135">
    <property type="entry name" value="COesterase"/>
    <property type="match status" value="1"/>
</dbReference>
<dbReference type="GO" id="GO:0052689">
    <property type="term" value="F:carboxylic ester hydrolase activity"/>
    <property type="evidence" value="ECO:0007669"/>
    <property type="project" value="UniProtKB-KW"/>
</dbReference>
<evidence type="ECO:0000259" key="7">
    <source>
        <dbReference type="Pfam" id="PF00135"/>
    </source>
</evidence>
<keyword evidence="2" id="KW-0719">Serine esterase</keyword>
<evidence type="ECO:0000313" key="9">
    <source>
        <dbReference type="Proteomes" id="UP001153737"/>
    </source>
</evidence>
<proteinExistence type="inferred from homology"/>
<evidence type="ECO:0000256" key="1">
    <source>
        <dbReference type="ARBA" id="ARBA00005964"/>
    </source>
</evidence>
<dbReference type="InterPro" id="IPR002018">
    <property type="entry name" value="CarbesteraseB"/>
</dbReference>
<gene>
    <name evidence="8" type="ORF">PHAECO_LOCUS12792</name>
</gene>